<evidence type="ECO:0000313" key="3">
    <source>
        <dbReference type="Proteomes" id="UP000509301"/>
    </source>
</evidence>
<protein>
    <submittedName>
        <fullName evidence="2">TRASH domain-containing protein</fullName>
    </submittedName>
</protein>
<dbReference type="Gene3D" id="1.10.10.10">
    <property type="entry name" value="Winged helix-like DNA-binding domain superfamily/Winged helix DNA-binding domain"/>
    <property type="match status" value="1"/>
</dbReference>
<dbReference type="OrthoDB" id="33200at2157"/>
<proteinExistence type="predicted"/>
<gene>
    <name evidence="2" type="ORF">GWK48_07745</name>
</gene>
<dbReference type="RefSeq" id="WP_174631117.1">
    <property type="nucleotide sequence ID" value="NZ_CP049074.1"/>
</dbReference>
<dbReference type="InterPro" id="IPR011017">
    <property type="entry name" value="TRASH_dom"/>
</dbReference>
<evidence type="ECO:0000259" key="1">
    <source>
        <dbReference type="SMART" id="SM00746"/>
    </source>
</evidence>
<feature type="domain" description="TRASH" evidence="1">
    <location>
        <begin position="129"/>
        <end position="165"/>
    </location>
</feature>
<dbReference type="Pfam" id="PF13412">
    <property type="entry name" value="HTH_24"/>
    <property type="match status" value="1"/>
</dbReference>
<sequence length="171" mass="19584">MTNEKEITEVEYKVLQLLRKNSRRSASDIAKELKVSRALVSKVIRSLEEKGVKYCVEYYEKDELVAFALVNSCEGLDDCFKLLDGRYMAVIRGNLEELSNALSKIGSTQYFLAVEKVGKPKLKRRELSCDYCGEKILGEPYVVKAGRRVYYACCKSCKTQLTKRLRLKETT</sequence>
<dbReference type="KEGG" id="mten:GWK48_07745"/>
<dbReference type="InterPro" id="IPR013603">
    <property type="entry name" value="TRASH_TR_C_prok"/>
</dbReference>
<dbReference type="SUPFAM" id="SSF46785">
    <property type="entry name" value="Winged helix' DNA-binding domain"/>
    <property type="match status" value="1"/>
</dbReference>
<organism evidence="2 3">
    <name type="scientific">Metallosphaera tengchongensis</name>
    <dbReference type="NCBI Taxonomy" id="1532350"/>
    <lineage>
        <taxon>Archaea</taxon>
        <taxon>Thermoproteota</taxon>
        <taxon>Thermoprotei</taxon>
        <taxon>Sulfolobales</taxon>
        <taxon>Sulfolobaceae</taxon>
        <taxon>Metallosphaera</taxon>
    </lineage>
</organism>
<dbReference type="InterPro" id="IPR036388">
    <property type="entry name" value="WH-like_DNA-bd_sf"/>
</dbReference>
<dbReference type="AlphaFoldDB" id="A0A6N0NU87"/>
<keyword evidence="3" id="KW-1185">Reference proteome</keyword>
<reference evidence="2 3" key="1">
    <citation type="submission" date="2020-02" db="EMBL/GenBank/DDBJ databases">
        <title>Comparative genome analysis reveals the metabolism and evolution of the thermophilic archaeal genus Metallosphaera.</title>
        <authorList>
            <person name="Jiang C."/>
        </authorList>
    </citation>
    <scope>NUCLEOTIDE SEQUENCE [LARGE SCALE GENOMIC DNA]</scope>
    <source>
        <strain evidence="2 3">Ric-A</strain>
    </source>
</reference>
<dbReference type="Pfam" id="PF08394">
    <property type="entry name" value="Arc_trans_TRASH"/>
    <property type="match status" value="1"/>
</dbReference>
<dbReference type="EMBL" id="CP049074">
    <property type="protein sequence ID" value="QKR00282.1"/>
    <property type="molecule type" value="Genomic_DNA"/>
</dbReference>
<evidence type="ECO:0000313" key="2">
    <source>
        <dbReference type="EMBL" id="QKR00282.1"/>
    </source>
</evidence>
<dbReference type="Proteomes" id="UP000509301">
    <property type="component" value="Chromosome"/>
</dbReference>
<dbReference type="InterPro" id="IPR036390">
    <property type="entry name" value="WH_DNA-bd_sf"/>
</dbReference>
<name>A0A6N0NU87_9CREN</name>
<dbReference type="SMART" id="SM00746">
    <property type="entry name" value="TRASH"/>
    <property type="match status" value="1"/>
</dbReference>
<dbReference type="GeneID" id="55641831"/>
<accession>A0A6N0NU87</accession>